<name>A0ABZ1HNK1_STRPH</name>
<protein>
    <submittedName>
        <fullName evidence="1">Uncharacterized protein</fullName>
    </submittedName>
</protein>
<dbReference type="RefSeq" id="WP_326761279.1">
    <property type="nucleotide sequence ID" value="NZ_CP109135.1"/>
</dbReference>
<accession>A0ABZ1HNK1</accession>
<proteinExistence type="predicted"/>
<evidence type="ECO:0000313" key="1">
    <source>
        <dbReference type="EMBL" id="WSD18951.1"/>
    </source>
</evidence>
<gene>
    <name evidence="1" type="ORF">OHB35_40110</name>
</gene>
<organism evidence="1 2">
    <name type="scientific">Streptomyces phaeochromogenes</name>
    <dbReference type="NCBI Taxonomy" id="1923"/>
    <lineage>
        <taxon>Bacteria</taxon>
        <taxon>Bacillati</taxon>
        <taxon>Actinomycetota</taxon>
        <taxon>Actinomycetes</taxon>
        <taxon>Kitasatosporales</taxon>
        <taxon>Streptomycetaceae</taxon>
        <taxon>Streptomyces</taxon>
        <taxon>Streptomyces phaeochromogenes group</taxon>
    </lineage>
</organism>
<reference evidence="1 2" key="1">
    <citation type="submission" date="2022-10" db="EMBL/GenBank/DDBJ databases">
        <title>The complete genomes of actinobacterial strains from the NBC collection.</title>
        <authorList>
            <person name="Joergensen T.S."/>
            <person name="Alvarez Arevalo M."/>
            <person name="Sterndorff E.B."/>
            <person name="Faurdal D."/>
            <person name="Vuksanovic O."/>
            <person name="Mourched A.-S."/>
            <person name="Charusanti P."/>
            <person name="Shaw S."/>
            <person name="Blin K."/>
            <person name="Weber T."/>
        </authorList>
    </citation>
    <scope>NUCLEOTIDE SEQUENCE [LARGE SCALE GENOMIC DNA]</scope>
    <source>
        <strain evidence="1 2">NBC 01752</strain>
    </source>
</reference>
<sequence length="234" mass="27044">MTDPLTQSETLQTESIRELVQSPLFEAAYEQEDITFPLATFDPLSDENPEWADVRLSDELKECALRFVSLSCEWSLASRDRNLDGEFSLPHLYLAITRDPPRHNDLATESERALLADLRMIDSAPRRATGEAAFIRLEPHKETLEIWYQDRYLFDEQNNTQGFLKMELSYCDYLDTLRLTKGAFGWQMLFVDASLRGSGFRAHVENLTNMLETFPAAFPQYDYTALVNRLEARQ</sequence>
<dbReference type="EMBL" id="CP109135">
    <property type="protein sequence ID" value="WSD18951.1"/>
    <property type="molecule type" value="Genomic_DNA"/>
</dbReference>
<dbReference type="Proteomes" id="UP001340816">
    <property type="component" value="Chromosome"/>
</dbReference>
<keyword evidence="2" id="KW-1185">Reference proteome</keyword>
<evidence type="ECO:0000313" key="2">
    <source>
        <dbReference type="Proteomes" id="UP001340816"/>
    </source>
</evidence>